<protein>
    <submittedName>
        <fullName evidence="1">PD-(D/E)XK nuclease family protein</fullName>
    </submittedName>
</protein>
<keyword evidence="2" id="KW-1185">Reference proteome</keyword>
<evidence type="ECO:0000313" key="1">
    <source>
        <dbReference type="EMBL" id="MEE6111613.1"/>
    </source>
</evidence>
<comment type="caution">
    <text evidence="1">The sequence shown here is derived from an EMBL/GenBank/DDBJ whole genome shotgun (WGS) entry which is preliminary data.</text>
</comment>
<reference evidence="1 2" key="1">
    <citation type="journal article" date="2022" name="Front. Microbiol.">
        <title>Commensal bacteria contribute to the growth of multidrug-resistant Avibacterium paragallinarum in chickens.</title>
        <authorList>
            <person name="Zhu J."/>
            <person name="Chen Y."/>
            <person name="Wu Y."/>
            <person name="Wang Y."/>
            <person name="Zhu K."/>
        </authorList>
    </citation>
    <scope>NUCLEOTIDE SEQUENCE [LARGE SCALE GENOMIC DNA]</scope>
    <source>
        <strain evidence="1 2">AV12</strain>
    </source>
</reference>
<dbReference type="Proteomes" id="UP001352533">
    <property type="component" value="Unassembled WGS sequence"/>
</dbReference>
<dbReference type="RefSeq" id="WP_194750047.1">
    <property type="nucleotide sequence ID" value="NZ_JACEWB010000001.1"/>
</dbReference>
<dbReference type="EMBL" id="JAMDKS010000001">
    <property type="protein sequence ID" value="MEE6111613.1"/>
    <property type="molecule type" value="Genomic_DNA"/>
</dbReference>
<name>A0ABU7QLF9_AVIPA</name>
<proteinExistence type="predicted"/>
<organism evidence="1 2">
    <name type="scientific">Avibacterium paragallinarum</name>
    <name type="common">Haemophilus gallinarum</name>
    <dbReference type="NCBI Taxonomy" id="728"/>
    <lineage>
        <taxon>Bacteria</taxon>
        <taxon>Pseudomonadati</taxon>
        <taxon>Pseudomonadota</taxon>
        <taxon>Gammaproteobacteria</taxon>
        <taxon>Pasteurellales</taxon>
        <taxon>Pasteurellaceae</taxon>
        <taxon>Avibacterium</taxon>
    </lineage>
</organism>
<dbReference type="InterPro" id="IPR029470">
    <property type="entry name" value="PDDEXK_4"/>
</dbReference>
<dbReference type="Pfam" id="PF14281">
    <property type="entry name" value="PDDEXK_4"/>
    <property type="match status" value="1"/>
</dbReference>
<evidence type="ECO:0000313" key="2">
    <source>
        <dbReference type="Proteomes" id="UP001352533"/>
    </source>
</evidence>
<gene>
    <name evidence="1" type="ORF">M5S25_00065</name>
</gene>
<sequence length="408" mass="48805">MTSIILKSLAEIHKALAFFQRENAKKELYDASSFSPFQFIRNDENGLSEIIAFLLDPSQNHGQQELFLNSLLKYLKLPEYLSYNNVSVTCEKATFNNRRHDIFIEGFLHNERQWIVSIENKLRYAADQNSQLEDYWKDINSYRPKFSCLVYLSPFKQLPSEKSINTDSWKKLIQDNQAKVIGAEDLIKWLEQTPIVAPNIRAFCQSFIQFLKEDIMNETKENNQLLDKLVENPDWIETATTLLELSDNIYQKLEDSLVQQLQKMLNDNKKYSRMIEYNWHFYNKHKEGIYLDKEDKKYPWGIGVEFRDRSYHKAYYGFWATKDNISQENYQRLEEIFKLEGFKQDNWWLQWQDCNGNLQNWDGKVWKEVWKEEEVKAGRLAKEIFELLEPFIERANDHLEELETFVNK</sequence>
<accession>A0ABU7QLF9</accession>